<dbReference type="SUPFAM" id="SSF56762">
    <property type="entry name" value="HydB/Nqo4-like"/>
    <property type="match status" value="1"/>
</dbReference>
<dbReference type="Gene3D" id="1.10.645.10">
    <property type="entry name" value="Cytochrome-c3 Hydrogenase, chain B"/>
    <property type="match status" value="2"/>
</dbReference>
<dbReference type="InterPro" id="IPR050867">
    <property type="entry name" value="NiFe/NiFeSe_hydrgnase_LSU"/>
</dbReference>
<dbReference type="RefSeq" id="WP_307594738.1">
    <property type="nucleotide sequence ID" value="NZ_CAXUQK020000002.1"/>
</dbReference>
<protein>
    <recommendedName>
        <fullName evidence="3">Hydrogenase formation protein</fullName>
    </recommendedName>
</protein>
<accession>A0AAW8EIS6</accession>
<name>A0AAW8EIS6_VARPD</name>
<dbReference type="AlphaFoldDB" id="A0AAW8EIS6"/>
<dbReference type="PANTHER" id="PTHR42958:SF4">
    <property type="entry name" value="HYDROGENASE EXPRESSION_FORMATION PROTEIN HUPK"/>
    <property type="match status" value="1"/>
</dbReference>
<comment type="caution">
    <text evidence="1">The sequence shown here is derived from an EMBL/GenBank/DDBJ whole genome shotgun (WGS) entry which is preliminary data.</text>
</comment>
<evidence type="ECO:0000313" key="2">
    <source>
        <dbReference type="Proteomes" id="UP001224845"/>
    </source>
</evidence>
<organism evidence="1 2">
    <name type="scientific">Variovorax paradoxus</name>
    <dbReference type="NCBI Taxonomy" id="34073"/>
    <lineage>
        <taxon>Bacteria</taxon>
        <taxon>Pseudomonadati</taxon>
        <taxon>Pseudomonadota</taxon>
        <taxon>Betaproteobacteria</taxon>
        <taxon>Burkholderiales</taxon>
        <taxon>Comamonadaceae</taxon>
        <taxon>Variovorax</taxon>
    </lineage>
</organism>
<reference evidence="1" key="1">
    <citation type="submission" date="2023-07" db="EMBL/GenBank/DDBJ databases">
        <title>Sorghum-associated microbial communities from plants grown in Nebraska, USA.</title>
        <authorList>
            <person name="Schachtman D."/>
        </authorList>
    </citation>
    <scope>NUCLEOTIDE SEQUENCE</scope>
    <source>
        <strain evidence="1">DS3315</strain>
    </source>
</reference>
<dbReference type="InterPro" id="IPR029014">
    <property type="entry name" value="NiFe-Hase_large"/>
</dbReference>
<gene>
    <name evidence="1" type="ORF">J2W39_003396</name>
</gene>
<proteinExistence type="predicted"/>
<dbReference type="Proteomes" id="UP001224845">
    <property type="component" value="Unassembled WGS sequence"/>
</dbReference>
<evidence type="ECO:0008006" key="3">
    <source>
        <dbReference type="Google" id="ProtNLM"/>
    </source>
</evidence>
<dbReference type="EMBL" id="JAUSRV010000008">
    <property type="protein sequence ID" value="MDP9972154.1"/>
    <property type="molecule type" value="Genomic_DNA"/>
</dbReference>
<evidence type="ECO:0000313" key="1">
    <source>
        <dbReference type="EMBL" id="MDP9972154.1"/>
    </source>
</evidence>
<sequence>MTTLPSLAGTLRVRPGLRRPHNLASDRRALAGLLLAGRSAAEAPHLLANLFTLCGHAHFLCATLALAAAQGQEAFGSAAQRRALRRETARDHALRIGLDWPVELHVPGAMPAWADSSRTSLLGCPWLADGARSKGDAEGIAWLADLLGASPADWLALWEREPAEWLAQWSERGRGWLPALLHASAALGSRPLQPAAPLRPHGSPADLRALADGLGTAFDAAAPTWRGRCAETGTWTRLHDLRADPPASAWERLGARIADLARLSLPDTPGRAGTGWLATGALQTGTGEGLAWVETARGLLIHRARIEGPPADRRVAGYDVVAPTDWNFHPLGAVAHALERMPAEGREAGPLLRILMAAYDPCVRFAVESRTATAELPHA</sequence>
<dbReference type="PANTHER" id="PTHR42958">
    <property type="entry name" value="HYDROGENASE-2 LARGE CHAIN"/>
    <property type="match status" value="1"/>
</dbReference>